<comment type="caution">
    <text evidence="10">The sequence shown here is derived from an EMBL/GenBank/DDBJ whole genome shotgun (WGS) entry which is preliminary data.</text>
</comment>
<accession>A0A835HRV8</accession>
<evidence type="ECO:0000256" key="2">
    <source>
        <dbReference type="ARBA" id="ARBA00022527"/>
    </source>
</evidence>
<comment type="catalytic activity">
    <reaction evidence="7">
        <text>L-threonyl-[protein] + ATP = O-phospho-L-threonyl-[protein] + ADP + H(+)</text>
        <dbReference type="Rhea" id="RHEA:46608"/>
        <dbReference type="Rhea" id="RHEA-COMP:11060"/>
        <dbReference type="Rhea" id="RHEA-COMP:11605"/>
        <dbReference type="ChEBI" id="CHEBI:15378"/>
        <dbReference type="ChEBI" id="CHEBI:30013"/>
        <dbReference type="ChEBI" id="CHEBI:30616"/>
        <dbReference type="ChEBI" id="CHEBI:61977"/>
        <dbReference type="ChEBI" id="CHEBI:456216"/>
        <dbReference type="EC" id="2.7.11.1"/>
    </reaction>
</comment>
<name>A0A835HRV8_9MAGN</name>
<feature type="domain" description="Protein kinase" evidence="9">
    <location>
        <begin position="1"/>
        <end position="89"/>
    </location>
</feature>
<dbReference type="GO" id="GO:0005524">
    <property type="term" value="F:ATP binding"/>
    <property type="evidence" value="ECO:0007669"/>
    <property type="project" value="UniProtKB-KW"/>
</dbReference>
<evidence type="ECO:0000256" key="6">
    <source>
        <dbReference type="ARBA" id="ARBA00022840"/>
    </source>
</evidence>
<keyword evidence="5" id="KW-0418">Kinase</keyword>
<keyword evidence="4" id="KW-0547">Nucleotide-binding</keyword>
<organism evidence="10 11">
    <name type="scientific">Coptis chinensis</name>
    <dbReference type="NCBI Taxonomy" id="261450"/>
    <lineage>
        <taxon>Eukaryota</taxon>
        <taxon>Viridiplantae</taxon>
        <taxon>Streptophyta</taxon>
        <taxon>Embryophyta</taxon>
        <taxon>Tracheophyta</taxon>
        <taxon>Spermatophyta</taxon>
        <taxon>Magnoliopsida</taxon>
        <taxon>Ranunculales</taxon>
        <taxon>Ranunculaceae</taxon>
        <taxon>Coptidoideae</taxon>
        <taxon>Coptis</taxon>
    </lineage>
</organism>
<keyword evidence="3" id="KW-0808">Transferase</keyword>
<evidence type="ECO:0000256" key="5">
    <source>
        <dbReference type="ARBA" id="ARBA00022777"/>
    </source>
</evidence>
<evidence type="ECO:0000256" key="8">
    <source>
        <dbReference type="ARBA" id="ARBA00048679"/>
    </source>
</evidence>
<dbReference type="OrthoDB" id="193931at2759"/>
<dbReference type="GO" id="GO:0007165">
    <property type="term" value="P:signal transduction"/>
    <property type="evidence" value="ECO:0007669"/>
    <property type="project" value="TreeGrafter"/>
</dbReference>
<evidence type="ECO:0000256" key="1">
    <source>
        <dbReference type="ARBA" id="ARBA00012513"/>
    </source>
</evidence>
<dbReference type="EMBL" id="JADFTS010000005">
    <property type="protein sequence ID" value="KAF9604289.1"/>
    <property type="molecule type" value="Genomic_DNA"/>
</dbReference>
<proteinExistence type="predicted"/>
<evidence type="ECO:0000256" key="7">
    <source>
        <dbReference type="ARBA" id="ARBA00047899"/>
    </source>
</evidence>
<gene>
    <name evidence="10" type="ORF">IFM89_005615</name>
</gene>
<dbReference type="Gene3D" id="1.10.510.10">
    <property type="entry name" value="Transferase(Phosphotransferase) domain 1"/>
    <property type="match status" value="1"/>
</dbReference>
<sequence length="89" mass="10223">MKIVRHPNIVRLHEVHQGRLSENESRRYFQQLIDVVDYCHSKGVYHRDWKPENLLIDSQGNLKISDFGLSALPQQVSCISFSCALGGSR</sequence>
<reference evidence="10 11" key="1">
    <citation type="submission" date="2020-10" db="EMBL/GenBank/DDBJ databases">
        <title>The Coptis chinensis genome and diversification of protoberbering-type alkaloids.</title>
        <authorList>
            <person name="Wang B."/>
            <person name="Shu S."/>
            <person name="Song C."/>
            <person name="Liu Y."/>
        </authorList>
    </citation>
    <scope>NUCLEOTIDE SEQUENCE [LARGE SCALE GENOMIC DNA]</scope>
    <source>
        <strain evidence="10">HL-2020</strain>
        <tissue evidence="10">Leaf</tissue>
    </source>
</reference>
<dbReference type="Pfam" id="PF00069">
    <property type="entry name" value="Pkinase"/>
    <property type="match status" value="1"/>
</dbReference>
<keyword evidence="11" id="KW-1185">Reference proteome</keyword>
<dbReference type="SUPFAM" id="SSF56112">
    <property type="entry name" value="Protein kinase-like (PK-like)"/>
    <property type="match status" value="1"/>
</dbReference>
<dbReference type="InterPro" id="IPR011009">
    <property type="entry name" value="Kinase-like_dom_sf"/>
</dbReference>
<dbReference type="InterPro" id="IPR000719">
    <property type="entry name" value="Prot_kinase_dom"/>
</dbReference>
<evidence type="ECO:0000256" key="4">
    <source>
        <dbReference type="ARBA" id="ARBA00022741"/>
    </source>
</evidence>
<keyword evidence="2" id="KW-0723">Serine/threonine-protein kinase</keyword>
<dbReference type="PANTHER" id="PTHR43895">
    <property type="entry name" value="CALCIUM/CALMODULIN-DEPENDENT PROTEIN KINASE KINASE-RELATED"/>
    <property type="match status" value="1"/>
</dbReference>
<dbReference type="PROSITE" id="PS50011">
    <property type="entry name" value="PROTEIN_KINASE_DOM"/>
    <property type="match status" value="1"/>
</dbReference>
<evidence type="ECO:0000313" key="10">
    <source>
        <dbReference type="EMBL" id="KAF9604289.1"/>
    </source>
</evidence>
<dbReference type="GO" id="GO:0004674">
    <property type="term" value="F:protein serine/threonine kinase activity"/>
    <property type="evidence" value="ECO:0007669"/>
    <property type="project" value="UniProtKB-KW"/>
</dbReference>
<evidence type="ECO:0000313" key="11">
    <source>
        <dbReference type="Proteomes" id="UP000631114"/>
    </source>
</evidence>
<comment type="catalytic activity">
    <reaction evidence="8">
        <text>L-seryl-[protein] + ATP = O-phospho-L-seryl-[protein] + ADP + H(+)</text>
        <dbReference type="Rhea" id="RHEA:17989"/>
        <dbReference type="Rhea" id="RHEA-COMP:9863"/>
        <dbReference type="Rhea" id="RHEA-COMP:11604"/>
        <dbReference type="ChEBI" id="CHEBI:15378"/>
        <dbReference type="ChEBI" id="CHEBI:29999"/>
        <dbReference type="ChEBI" id="CHEBI:30616"/>
        <dbReference type="ChEBI" id="CHEBI:83421"/>
        <dbReference type="ChEBI" id="CHEBI:456216"/>
        <dbReference type="EC" id="2.7.11.1"/>
    </reaction>
</comment>
<dbReference type="Proteomes" id="UP000631114">
    <property type="component" value="Unassembled WGS sequence"/>
</dbReference>
<dbReference type="AlphaFoldDB" id="A0A835HRV8"/>
<keyword evidence="6" id="KW-0067">ATP-binding</keyword>
<dbReference type="PANTHER" id="PTHR43895:SF32">
    <property type="entry name" value="SERINE_THREONINE-PROTEIN KINASE CHK1"/>
    <property type="match status" value="1"/>
</dbReference>
<evidence type="ECO:0000259" key="9">
    <source>
        <dbReference type="PROSITE" id="PS50011"/>
    </source>
</evidence>
<dbReference type="EC" id="2.7.11.1" evidence="1"/>
<evidence type="ECO:0000256" key="3">
    <source>
        <dbReference type="ARBA" id="ARBA00022679"/>
    </source>
</evidence>
<protein>
    <recommendedName>
        <fullName evidence="1">non-specific serine/threonine protein kinase</fullName>
        <ecNumber evidence="1">2.7.11.1</ecNumber>
    </recommendedName>
</protein>